<evidence type="ECO:0000313" key="3">
    <source>
        <dbReference type="EnsemblFungi" id="PTTG_26022-t43_1-p1"/>
    </source>
</evidence>
<accession>A0A180GX12</accession>
<dbReference type="Proteomes" id="UP000005240">
    <property type="component" value="Unassembled WGS sequence"/>
</dbReference>
<evidence type="ECO:0000256" key="1">
    <source>
        <dbReference type="SAM" id="MobiDB-lite"/>
    </source>
</evidence>
<organism evidence="2">
    <name type="scientific">Puccinia triticina (isolate 1-1 / race 1 (BBBD))</name>
    <name type="common">Brown leaf rust fungus</name>
    <dbReference type="NCBI Taxonomy" id="630390"/>
    <lineage>
        <taxon>Eukaryota</taxon>
        <taxon>Fungi</taxon>
        <taxon>Dikarya</taxon>
        <taxon>Basidiomycota</taxon>
        <taxon>Pucciniomycotina</taxon>
        <taxon>Pucciniomycetes</taxon>
        <taxon>Pucciniales</taxon>
        <taxon>Pucciniaceae</taxon>
        <taxon>Puccinia</taxon>
    </lineage>
</organism>
<protein>
    <submittedName>
        <fullName evidence="2 3">Uncharacterized protein</fullName>
    </submittedName>
</protein>
<dbReference type="EMBL" id="ADAS02000013">
    <property type="protein sequence ID" value="OAV97335.1"/>
    <property type="molecule type" value="Genomic_DNA"/>
</dbReference>
<evidence type="ECO:0000313" key="2">
    <source>
        <dbReference type="EMBL" id="OAV97335.1"/>
    </source>
</evidence>
<keyword evidence="4" id="KW-1185">Reference proteome</keyword>
<dbReference type="AlphaFoldDB" id="A0A180GX12"/>
<reference evidence="2" key="1">
    <citation type="submission" date="2009-11" db="EMBL/GenBank/DDBJ databases">
        <authorList>
            <consortium name="The Broad Institute Genome Sequencing Platform"/>
            <person name="Ward D."/>
            <person name="Feldgarden M."/>
            <person name="Earl A."/>
            <person name="Young S.K."/>
            <person name="Zeng Q."/>
            <person name="Koehrsen M."/>
            <person name="Alvarado L."/>
            <person name="Berlin A."/>
            <person name="Bochicchio J."/>
            <person name="Borenstein D."/>
            <person name="Chapman S.B."/>
            <person name="Chen Z."/>
            <person name="Engels R."/>
            <person name="Freedman E."/>
            <person name="Gellesch M."/>
            <person name="Goldberg J."/>
            <person name="Griggs A."/>
            <person name="Gujja S."/>
            <person name="Heilman E."/>
            <person name="Heiman D."/>
            <person name="Hepburn T."/>
            <person name="Howarth C."/>
            <person name="Jen D."/>
            <person name="Larson L."/>
            <person name="Lewis B."/>
            <person name="Mehta T."/>
            <person name="Park D."/>
            <person name="Pearson M."/>
            <person name="Roberts A."/>
            <person name="Saif S."/>
            <person name="Shea T."/>
            <person name="Shenoy N."/>
            <person name="Sisk P."/>
            <person name="Stolte C."/>
            <person name="Sykes S."/>
            <person name="Thomson T."/>
            <person name="Walk T."/>
            <person name="White J."/>
            <person name="Yandava C."/>
            <person name="Izard J."/>
            <person name="Baranova O.V."/>
            <person name="Blanton J.M."/>
            <person name="Tanner A.C."/>
            <person name="Dewhirst F.E."/>
            <person name="Haas B."/>
            <person name="Nusbaum C."/>
            <person name="Birren B."/>
        </authorList>
    </citation>
    <scope>NUCLEOTIDE SEQUENCE [LARGE SCALE GENOMIC DNA]</scope>
    <source>
        <strain evidence="2">1-1 BBBD Race 1</strain>
    </source>
</reference>
<dbReference type="STRING" id="630390.A0A180GX12"/>
<dbReference type="VEuPathDB" id="FungiDB:PTTG_26022"/>
<evidence type="ECO:0000313" key="4">
    <source>
        <dbReference type="Proteomes" id="UP000005240"/>
    </source>
</evidence>
<reference evidence="3 4" key="3">
    <citation type="journal article" date="2017" name="G3 (Bethesda)">
        <title>Comparative analysis highlights variable genome content of wheat rusts and divergence of the mating loci.</title>
        <authorList>
            <person name="Cuomo C.A."/>
            <person name="Bakkeren G."/>
            <person name="Khalil H.B."/>
            <person name="Panwar V."/>
            <person name="Joly D."/>
            <person name="Linning R."/>
            <person name="Sakthikumar S."/>
            <person name="Song X."/>
            <person name="Adiconis X."/>
            <person name="Fan L."/>
            <person name="Goldberg J.M."/>
            <person name="Levin J.Z."/>
            <person name="Young S."/>
            <person name="Zeng Q."/>
            <person name="Anikster Y."/>
            <person name="Bruce M."/>
            <person name="Wang M."/>
            <person name="Yin C."/>
            <person name="McCallum B."/>
            <person name="Szabo L.J."/>
            <person name="Hulbert S."/>
            <person name="Chen X."/>
            <person name="Fellers J.P."/>
        </authorList>
    </citation>
    <scope>NUCLEOTIDE SEQUENCE</scope>
    <source>
        <strain evidence="4">Isolate 1-1 / race 1 (BBBD)</strain>
        <strain evidence="3">isolate 1-1 / race 1 (BBBD)</strain>
    </source>
</reference>
<reference evidence="3" key="4">
    <citation type="submission" date="2025-05" db="UniProtKB">
        <authorList>
            <consortium name="EnsemblFungi"/>
        </authorList>
    </citation>
    <scope>IDENTIFICATION</scope>
    <source>
        <strain evidence="3">isolate 1-1 / race 1 (BBBD)</strain>
    </source>
</reference>
<proteinExistence type="predicted"/>
<sequence length="118" mass="12432">MDPATPANASGHAATPKSPNADNPTHGSTSTTPPPKFLVRSQDALPPALLQPNAAILDTEIQEITPEEFLRSITAANDAAESLFKLNLPRSCKRKAADLATSILSSKRDAKDGPMGSW</sequence>
<gene>
    <name evidence="2" type="ORF">PTTG_26022</name>
</gene>
<reference evidence="2" key="2">
    <citation type="submission" date="2016-05" db="EMBL/GenBank/DDBJ databases">
        <title>Comparative analysis highlights variable genome content of wheat rusts and divergence of the mating loci.</title>
        <authorList>
            <person name="Cuomo C.A."/>
            <person name="Bakkeren G."/>
            <person name="Szabo L."/>
            <person name="Khalil H."/>
            <person name="Joly D."/>
            <person name="Goldberg J."/>
            <person name="Young S."/>
            <person name="Zeng Q."/>
            <person name="Fellers J."/>
        </authorList>
    </citation>
    <scope>NUCLEOTIDE SEQUENCE [LARGE SCALE GENOMIC DNA]</scope>
    <source>
        <strain evidence="2">1-1 BBBD Race 1</strain>
    </source>
</reference>
<name>A0A180GX12_PUCT1</name>
<feature type="region of interest" description="Disordered" evidence="1">
    <location>
        <begin position="1"/>
        <end position="45"/>
    </location>
</feature>
<dbReference type="EnsemblFungi" id="PTTG_26022-t43_1">
    <property type="protein sequence ID" value="PTTG_26022-t43_1-p1"/>
    <property type="gene ID" value="PTTG_26022"/>
</dbReference>